<dbReference type="InterPro" id="IPR001944">
    <property type="entry name" value="Glycoside_Hdrlase_35"/>
</dbReference>
<keyword evidence="5" id="KW-1185">Reference proteome</keyword>
<evidence type="ECO:0000313" key="4">
    <source>
        <dbReference type="EMBL" id="KAK1359041.1"/>
    </source>
</evidence>
<keyword evidence="1" id="KW-0378">Hydrolase</keyword>
<feature type="domain" description="Beta-galactosidase galactose-binding" evidence="3">
    <location>
        <begin position="126"/>
        <end position="166"/>
    </location>
</feature>
<dbReference type="PANTHER" id="PTHR23421">
    <property type="entry name" value="BETA-GALACTOSIDASE RELATED"/>
    <property type="match status" value="1"/>
</dbReference>
<dbReference type="EMBL" id="JAUIZM010000010">
    <property type="protein sequence ID" value="KAK1359041.1"/>
    <property type="molecule type" value="Genomic_DNA"/>
</dbReference>
<protein>
    <recommendedName>
        <fullName evidence="3">Beta-galactosidase galactose-binding domain-containing protein</fullName>
    </recommendedName>
</protein>
<dbReference type="InterPro" id="IPR008979">
    <property type="entry name" value="Galactose-bd-like_sf"/>
</dbReference>
<organism evidence="4 5">
    <name type="scientific">Heracleum sosnowskyi</name>
    <dbReference type="NCBI Taxonomy" id="360622"/>
    <lineage>
        <taxon>Eukaryota</taxon>
        <taxon>Viridiplantae</taxon>
        <taxon>Streptophyta</taxon>
        <taxon>Embryophyta</taxon>
        <taxon>Tracheophyta</taxon>
        <taxon>Spermatophyta</taxon>
        <taxon>Magnoliopsida</taxon>
        <taxon>eudicotyledons</taxon>
        <taxon>Gunneridae</taxon>
        <taxon>Pentapetalae</taxon>
        <taxon>asterids</taxon>
        <taxon>campanulids</taxon>
        <taxon>Apiales</taxon>
        <taxon>Apiaceae</taxon>
        <taxon>Apioideae</taxon>
        <taxon>apioid superclade</taxon>
        <taxon>Tordylieae</taxon>
        <taxon>Tordyliinae</taxon>
        <taxon>Heracleum</taxon>
    </lineage>
</organism>
<dbReference type="Pfam" id="PF21467">
    <property type="entry name" value="BetaGal_gal-bd"/>
    <property type="match status" value="1"/>
</dbReference>
<proteinExistence type="predicted"/>
<dbReference type="SUPFAM" id="SSF49785">
    <property type="entry name" value="Galactose-binding domain-like"/>
    <property type="match status" value="1"/>
</dbReference>
<keyword evidence="2" id="KW-0326">Glycosidase</keyword>
<dbReference type="PRINTS" id="PR00742">
    <property type="entry name" value="GLHYDRLASE35"/>
</dbReference>
<dbReference type="Gene3D" id="2.60.120.260">
    <property type="entry name" value="Galactose-binding domain-like"/>
    <property type="match status" value="1"/>
</dbReference>
<evidence type="ECO:0000256" key="1">
    <source>
        <dbReference type="ARBA" id="ARBA00022801"/>
    </source>
</evidence>
<dbReference type="Proteomes" id="UP001237642">
    <property type="component" value="Unassembled WGS sequence"/>
</dbReference>
<comment type="caution">
    <text evidence="4">The sequence shown here is derived from an EMBL/GenBank/DDBJ whole genome shotgun (WGS) entry which is preliminary data.</text>
</comment>
<evidence type="ECO:0000256" key="2">
    <source>
        <dbReference type="ARBA" id="ARBA00023295"/>
    </source>
</evidence>
<evidence type="ECO:0000313" key="5">
    <source>
        <dbReference type="Proteomes" id="UP001237642"/>
    </source>
</evidence>
<dbReference type="InterPro" id="IPR048913">
    <property type="entry name" value="BetaGal_gal-bd"/>
</dbReference>
<sequence length="263" mass="30093">MKFHINYVDIIRPFAESVLQWQRSNEQWVRNIPIHSEAEAKLRHLLVDLGNADEILGIQNVGTHFERWNAGVLGPVTLNGLNEGRRHLTWKKWSYQVGLNGEALGLHSLTGSSTSEWSEGSVLLVTWYKTTFNAPVGNHPLALDMNTMSKGQVWITGQSIKQYWPTYKASGLKCHDYFCNDVLLFNVCCGILPSKAFSCSLCSLLGSCGNYCCFCRTTRGEKGNQYTWKGLYNHLYSCFYYLHKCHLIRRSWNSEHDWKDSEA</sequence>
<reference evidence="4" key="1">
    <citation type="submission" date="2023-02" db="EMBL/GenBank/DDBJ databases">
        <title>Genome of toxic invasive species Heracleum sosnowskyi carries increased number of genes despite the absence of recent whole-genome duplications.</title>
        <authorList>
            <person name="Schelkunov M."/>
            <person name="Shtratnikova V."/>
            <person name="Makarenko M."/>
            <person name="Klepikova A."/>
            <person name="Omelchenko D."/>
            <person name="Novikova G."/>
            <person name="Obukhova E."/>
            <person name="Bogdanov V."/>
            <person name="Penin A."/>
            <person name="Logacheva M."/>
        </authorList>
    </citation>
    <scope>NUCLEOTIDE SEQUENCE</scope>
    <source>
        <strain evidence="4">Hsosn_3</strain>
        <tissue evidence="4">Leaf</tissue>
    </source>
</reference>
<dbReference type="AlphaFoldDB" id="A0AAD8M368"/>
<dbReference type="GO" id="GO:0004553">
    <property type="term" value="F:hydrolase activity, hydrolyzing O-glycosyl compounds"/>
    <property type="evidence" value="ECO:0007669"/>
    <property type="project" value="InterPro"/>
</dbReference>
<gene>
    <name evidence="4" type="ORF">POM88_043515</name>
</gene>
<accession>A0AAD8M368</accession>
<evidence type="ECO:0000259" key="3">
    <source>
        <dbReference type="Pfam" id="PF21467"/>
    </source>
</evidence>
<reference evidence="4" key="2">
    <citation type="submission" date="2023-05" db="EMBL/GenBank/DDBJ databases">
        <authorList>
            <person name="Schelkunov M.I."/>
        </authorList>
    </citation>
    <scope>NUCLEOTIDE SEQUENCE</scope>
    <source>
        <strain evidence="4">Hsosn_3</strain>
        <tissue evidence="4">Leaf</tissue>
    </source>
</reference>
<name>A0AAD8M368_9APIA</name>
<dbReference type="GO" id="GO:0005975">
    <property type="term" value="P:carbohydrate metabolic process"/>
    <property type="evidence" value="ECO:0007669"/>
    <property type="project" value="InterPro"/>
</dbReference>